<evidence type="ECO:0000313" key="2">
    <source>
        <dbReference type="EMBL" id="MBD1378828.1"/>
    </source>
</evidence>
<dbReference type="Proteomes" id="UP000626844">
    <property type="component" value="Unassembled WGS sequence"/>
</dbReference>
<keyword evidence="3" id="KW-1185">Reference proteome</keyword>
<reference evidence="2" key="1">
    <citation type="submission" date="2020-09" db="EMBL/GenBank/DDBJ databases">
        <title>A novel bacterium of genus Bacillus, isolated from South China Sea.</title>
        <authorList>
            <person name="Huang H."/>
            <person name="Mo K."/>
            <person name="Hu Y."/>
        </authorList>
    </citation>
    <scope>NUCLEOTIDE SEQUENCE</scope>
    <source>
        <strain evidence="2">IB182487</strain>
    </source>
</reference>
<sequence>MKTFSTVLFTIVLYVLFALALISFYDAQLQFAEIVKNPEPPWFISINLMPLTVFLLIGGLISFLFFKRSKRKHKKLASIMMIPPEFEEQDEREMMITAKACRNSYITLYIAVPIIAGLMLLYPFIQDRAPYYPIIVVLLIPVVQIMSYYFSMRKSI</sequence>
<dbReference type="AlphaFoldDB" id="A0A926RUR2"/>
<name>A0A926RUR2_9BACI</name>
<evidence type="ECO:0000313" key="3">
    <source>
        <dbReference type="Proteomes" id="UP000626844"/>
    </source>
</evidence>
<feature type="transmembrane region" description="Helical" evidence="1">
    <location>
        <begin position="131"/>
        <end position="150"/>
    </location>
</feature>
<keyword evidence="1" id="KW-1133">Transmembrane helix</keyword>
<dbReference type="RefSeq" id="WP_191154888.1">
    <property type="nucleotide sequence ID" value="NZ_JACXAI010000001.1"/>
</dbReference>
<protein>
    <submittedName>
        <fullName evidence="2">Uncharacterized protein</fullName>
    </submittedName>
</protein>
<accession>A0A926RUR2</accession>
<keyword evidence="1" id="KW-0472">Membrane</keyword>
<feature type="transmembrane region" description="Helical" evidence="1">
    <location>
        <begin position="105"/>
        <end position="125"/>
    </location>
</feature>
<evidence type="ECO:0000256" key="1">
    <source>
        <dbReference type="SAM" id="Phobius"/>
    </source>
</evidence>
<proteinExistence type="predicted"/>
<organism evidence="2 3">
    <name type="scientific">Metabacillus arenae</name>
    <dbReference type="NCBI Taxonomy" id="2771434"/>
    <lineage>
        <taxon>Bacteria</taxon>
        <taxon>Bacillati</taxon>
        <taxon>Bacillota</taxon>
        <taxon>Bacilli</taxon>
        <taxon>Bacillales</taxon>
        <taxon>Bacillaceae</taxon>
        <taxon>Metabacillus</taxon>
    </lineage>
</organism>
<dbReference type="EMBL" id="JACXAI010000001">
    <property type="protein sequence ID" value="MBD1378828.1"/>
    <property type="molecule type" value="Genomic_DNA"/>
</dbReference>
<gene>
    <name evidence="2" type="ORF">IC621_01175</name>
</gene>
<keyword evidence="1" id="KW-0812">Transmembrane</keyword>
<comment type="caution">
    <text evidence="2">The sequence shown here is derived from an EMBL/GenBank/DDBJ whole genome shotgun (WGS) entry which is preliminary data.</text>
</comment>
<feature type="transmembrane region" description="Helical" evidence="1">
    <location>
        <begin position="42"/>
        <end position="66"/>
    </location>
</feature>